<organism evidence="2 3">
    <name type="scientific">Acanthopleuribacter pedis</name>
    <dbReference type="NCBI Taxonomy" id="442870"/>
    <lineage>
        <taxon>Bacteria</taxon>
        <taxon>Pseudomonadati</taxon>
        <taxon>Acidobacteriota</taxon>
        <taxon>Holophagae</taxon>
        <taxon>Acanthopleuribacterales</taxon>
        <taxon>Acanthopleuribacteraceae</taxon>
        <taxon>Acanthopleuribacter</taxon>
    </lineage>
</organism>
<keyword evidence="1" id="KW-1133">Transmembrane helix</keyword>
<dbReference type="EMBL" id="JAFREP010000008">
    <property type="protein sequence ID" value="MBO1319070.1"/>
    <property type="molecule type" value="Genomic_DNA"/>
</dbReference>
<evidence type="ECO:0000256" key="1">
    <source>
        <dbReference type="SAM" id="Phobius"/>
    </source>
</evidence>
<name>A0A8J7QFN8_9BACT</name>
<evidence type="ECO:0000313" key="2">
    <source>
        <dbReference type="EMBL" id="MBO1319070.1"/>
    </source>
</evidence>
<reference evidence="2" key="1">
    <citation type="submission" date="2021-03" db="EMBL/GenBank/DDBJ databases">
        <authorList>
            <person name="Wang G."/>
        </authorList>
    </citation>
    <scope>NUCLEOTIDE SEQUENCE</scope>
    <source>
        <strain evidence="2">KCTC 12899</strain>
    </source>
</reference>
<protein>
    <submittedName>
        <fullName evidence="2">Uncharacterized protein</fullName>
    </submittedName>
</protein>
<feature type="transmembrane region" description="Helical" evidence="1">
    <location>
        <begin position="12"/>
        <end position="38"/>
    </location>
</feature>
<sequence>MGKNKGAAKGGCFMMSGWFVLAAALFVLLVFAAIATLYQLGVWDEFWAELF</sequence>
<gene>
    <name evidence="2" type="ORF">J3U88_11425</name>
</gene>
<comment type="caution">
    <text evidence="2">The sequence shown here is derived from an EMBL/GenBank/DDBJ whole genome shotgun (WGS) entry which is preliminary data.</text>
</comment>
<evidence type="ECO:0000313" key="3">
    <source>
        <dbReference type="Proteomes" id="UP000664417"/>
    </source>
</evidence>
<keyword evidence="1" id="KW-0812">Transmembrane</keyword>
<proteinExistence type="predicted"/>
<dbReference type="Proteomes" id="UP000664417">
    <property type="component" value="Unassembled WGS sequence"/>
</dbReference>
<keyword evidence="1" id="KW-0472">Membrane</keyword>
<keyword evidence="3" id="KW-1185">Reference proteome</keyword>
<accession>A0A8J7QFN8</accession>
<dbReference type="AlphaFoldDB" id="A0A8J7QFN8"/>
<dbReference type="RefSeq" id="WP_207858890.1">
    <property type="nucleotide sequence ID" value="NZ_JAFREP010000008.1"/>
</dbReference>